<organism evidence="1 2">
    <name type="scientific">Owenweeksia hongkongensis (strain DSM 17368 / CIP 108786 / JCM 12287 / NRRL B-23963 / UST20020801)</name>
    <dbReference type="NCBI Taxonomy" id="926562"/>
    <lineage>
        <taxon>Bacteria</taxon>
        <taxon>Pseudomonadati</taxon>
        <taxon>Bacteroidota</taxon>
        <taxon>Flavobacteriia</taxon>
        <taxon>Flavobacteriales</taxon>
        <taxon>Owenweeksiaceae</taxon>
        <taxon>Owenweeksia</taxon>
    </lineage>
</organism>
<dbReference type="Gene3D" id="3.90.840.10">
    <property type="entry name" value="Thiol-activated cytolysin superfamily/Thiol-activated cytolysin, alpha-beta domain"/>
    <property type="match status" value="1"/>
</dbReference>
<sequence length="608" mass="65096">MLKRLLVATFCALLIVMSCKKDKDDPMKQNSASETFESVIEEGGTFTPVQKSTIVVDSSSSEKTEDGQRWRCTTTTYDAKDGAGGDGGFPMFNPNANVIYPGSLLQGSSLRKATPDVIAVDRAGGTISYDIIDGNDQSSFTVDEVKKSSITDAMNAIIGQSSGVIPANFNFTYKNIQSRQQFALAVQADYENAFLELEGYLNLNTDKSYSSYLVQLNQSYYTMSFDIPTSKDQLFAENVTPEDLAKYVGPGNPATYVSDVTYGRTYYMLIESTASSFDLEAGIRGSFSAIASSGGGSVDASYLSTLSNLKIQVFAYGGEASATLRTVVDASTLDSLVNKLASAGDIRSGKPVSYVVRSVHDNRVVAVQLANQYDVTNCVPIGSGNTPPAATSHWEGIVEDFGAIGAAVNMRYNRIALFNKAGNRYLVSEDNNTLTGPYELSDLGDGQIDLTSVGAGGVHRTPTVTGGVYFFNLNGNAFQEMAGATSFSNTSVKNIGSFHGGGCPFNAQGISGMASINVVSYNSHGVVVINKEGDEYSIYNTQSKQWQAAHTIAGSGLEVNGNKAPFTAFGAACYMRIGTIDYTVFFNKQGTQYSLWEKVDGFSPAYDL</sequence>
<evidence type="ECO:0000313" key="2">
    <source>
        <dbReference type="Proteomes" id="UP000005631"/>
    </source>
</evidence>
<evidence type="ECO:0000313" key="1">
    <source>
        <dbReference type="EMBL" id="AEV31091.1"/>
    </source>
</evidence>
<dbReference type="GO" id="GO:0015485">
    <property type="term" value="F:cholesterol binding"/>
    <property type="evidence" value="ECO:0007669"/>
    <property type="project" value="InterPro"/>
</dbReference>
<dbReference type="AlphaFoldDB" id="G8R5U3"/>
<dbReference type="Gene3D" id="3.30.1040.20">
    <property type="match status" value="1"/>
</dbReference>
<dbReference type="InterPro" id="IPR036363">
    <property type="entry name" value="Thiol_cytolysin_ab_sf"/>
</dbReference>
<dbReference type="SUPFAM" id="SSF56978">
    <property type="entry name" value="Perfringolysin"/>
    <property type="match status" value="1"/>
</dbReference>
<proteinExistence type="predicted"/>
<dbReference type="InterPro" id="IPR001869">
    <property type="entry name" value="Thiol_cytolysin"/>
</dbReference>
<dbReference type="Pfam" id="PF01289">
    <property type="entry name" value="Thiol_cytolysin"/>
    <property type="match status" value="1"/>
</dbReference>
<dbReference type="Gene3D" id="3.40.30.40">
    <property type="entry name" value="Perfringolysin"/>
    <property type="match status" value="1"/>
</dbReference>
<reference evidence="1 2" key="1">
    <citation type="journal article" date="2012" name="Stand. Genomic Sci.">
        <title>Genome sequence of the orange-pigmented seawater bacterium Owenweeksia hongkongensis type strain (UST20020801(T)).</title>
        <authorList>
            <person name="Riedel T."/>
            <person name="Held B."/>
            <person name="Nolan M."/>
            <person name="Lucas S."/>
            <person name="Lapidus A."/>
            <person name="Tice H."/>
            <person name="Del Rio T.G."/>
            <person name="Cheng J.F."/>
            <person name="Han C."/>
            <person name="Tapia R."/>
            <person name="Goodwin L.A."/>
            <person name="Pitluck S."/>
            <person name="Liolios K."/>
            <person name="Mavromatis K."/>
            <person name="Pagani I."/>
            <person name="Ivanova N."/>
            <person name="Mikhailova N."/>
            <person name="Pati A."/>
            <person name="Chen A."/>
            <person name="Palaniappan K."/>
            <person name="Rohde M."/>
            <person name="Tindall B.J."/>
            <person name="Detter J.C."/>
            <person name="Goker M."/>
            <person name="Woyke T."/>
            <person name="Bristow J."/>
            <person name="Eisen J.A."/>
            <person name="Markowitz V."/>
            <person name="Hugenholtz P."/>
            <person name="Klenk H.P."/>
            <person name="Kyrpides N.C."/>
        </authorList>
    </citation>
    <scope>NUCLEOTIDE SEQUENCE</scope>
    <source>
        <strain evidence="2">DSM 17368 / JCM 12287 / NRRL B-23963</strain>
    </source>
</reference>
<dbReference type="eggNOG" id="ENOG502Z7ST">
    <property type="taxonomic scope" value="Bacteria"/>
</dbReference>
<protein>
    <submittedName>
        <fullName evidence="1">Thiol-activated cytolysin</fullName>
    </submittedName>
</protein>
<dbReference type="PROSITE" id="PS51257">
    <property type="entry name" value="PROKAR_LIPOPROTEIN"/>
    <property type="match status" value="1"/>
</dbReference>
<dbReference type="RefSeq" id="WP_014200452.1">
    <property type="nucleotide sequence ID" value="NC_016599.1"/>
</dbReference>
<gene>
    <name evidence="1" type="ordered locus">Oweho_0067</name>
</gene>
<dbReference type="HOGENOM" id="CLU_417862_0_0_10"/>
<dbReference type="PRINTS" id="PR01400">
    <property type="entry name" value="TACYTOLYSIN"/>
</dbReference>
<name>G8R5U3_OWEHD</name>
<dbReference type="EMBL" id="CP003156">
    <property type="protein sequence ID" value="AEV31091.1"/>
    <property type="molecule type" value="Genomic_DNA"/>
</dbReference>
<dbReference type="STRING" id="926562.Oweho_0067"/>
<dbReference type="KEGG" id="oho:Oweho_0067"/>
<dbReference type="PATRIC" id="fig|926562.3.peg.65"/>
<keyword evidence="2" id="KW-1185">Reference proteome</keyword>
<dbReference type="InterPro" id="IPR036359">
    <property type="entry name" value="Thiol_cytolysin_sf"/>
</dbReference>
<dbReference type="Proteomes" id="UP000005631">
    <property type="component" value="Chromosome"/>
</dbReference>
<accession>G8R5U3</accession>